<sequence length="110" mass="12594">MVLLFLRMSNIMARHNWHFPIQLGSLNSSYVLSLSLSLKLGLSKARIHHSQAALTLEFDVFRPCCALALYAGHIIISRFPSLVAKEYFRDYGKIQKRYVVGRIAESGHRF</sequence>
<evidence type="ECO:0000313" key="2">
    <source>
        <dbReference type="Proteomes" id="UP000325081"/>
    </source>
</evidence>
<dbReference type="AlphaFoldDB" id="A0A5A7PX35"/>
<proteinExistence type="predicted"/>
<accession>A0A5A7PX35</accession>
<protein>
    <submittedName>
        <fullName evidence="1">RNA-binding (RRM/RBD/RNP motifs) family protein</fullName>
    </submittedName>
</protein>
<comment type="caution">
    <text evidence="1">The sequence shown here is derived from an EMBL/GenBank/DDBJ whole genome shotgun (WGS) entry which is preliminary data.</text>
</comment>
<organism evidence="1 2">
    <name type="scientific">Striga asiatica</name>
    <name type="common">Asiatic witchweed</name>
    <name type="synonym">Buchnera asiatica</name>
    <dbReference type="NCBI Taxonomy" id="4170"/>
    <lineage>
        <taxon>Eukaryota</taxon>
        <taxon>Viridiplantae</taxon>
        <taxon>Streptophyta</taxon>
        <taxon>Embryophyta</taxon>
        <taxon>Tracheophyta</taxon>
        <taxon>Spermatophyta</taxon>
        <taxon>Magnoliopsida</taxon>
        <taxon>eudicotyledons</taxon>
        <taxon>Gunneridae</taxon>
        <taxon>Pentapetalae</taxon>
        <taxon>asterids</taxon>
        <taxon>lamiids</taxon>
        <taxon>Lamiales</taxon>
        <taxon>Orobanchaceae</taxon>
        <taxon>Buchnereae</taxon>
        <taxon>Striga</taxon>
    </lineage>
</organism>
<dbReference type="EMBL" id="BKCP01005328">
    <property type="protein sequence ID" value="GER37324.1"/>
    <property type="molecule type" value="Genomic_DNA"/>
</dbReference>
<keyword evidence="2" id="KW-1185">Reference proteome</keyword>
<reference evidence="2" key="1">
    <citation type="journal article" date="2019" name="Curr. Biol.">
        <title>Genome Sequence of Striga asiatica Provides Insight into the Evolution of Plant Parasitism.</title>
        <authorList>
            <person name="Yoshida S."/>
            <person name="Kim S."/>
            <person name="Wafula E.K."/>
            <person name="Tanskanen J."/>
            <person name="Kim Y.M."/>
            <person name="Honaas L."/>
            <person name="Yang Z."/>
            <person name="Spallek T."/>
            <person name="Conn C.E."/>
            <person name="Ichihashi Y."/>
            <person name="Cheong K."/>
            <person name="Cui S."/>
            <person name="Der J.P."/>
            <person name="Gundlach H."/>
            <person name="Jiao Y."/>
            <person name="Hori C."/>
            <person name="Ishida J.K."/>
            <person name="Kasahara H."/>
            <person name="Kiba T."/>
            <person name="Kim M.S."/>
            <person name="Koo N."/>
            <person name="Laohavisit A."/>
            <person name="Lee Y.H."/>
            <person name="Lumba S."/>
            <person name="McCourt P."/>
            <person name="Mortimer J.C."/>
            <person name="Mutuku J.M."/>
            <person name="Nomura T."/>
            <person name="Sasaki-Sekimoto Y."/>
            <person name="Seto Y."/>
            <person name="Wang Y."/>
            <person name="Wakatake T."/>
            <person name="Sakakibara H."/>
            <person name="Demura T."/>
            <person name="Yamaguchi S."/>
            <person name="Yoneyama K."/>
            <person name="Manabe R.I."/>
            <person name="Nelson D.C."/>
            <person name="Schulman A.H."/>
            <person name="Timko M.P."/>
            <person name="dePamphilis C.W."/>
            <person name="Choi D."/>
            <person name="Shirasu K."/>
        </authorList>
    </citation>
    <scope>NUCLEOTIDE SEQUENCE [LARGE SCALE GENOMIC DNA]</scope>
    <source>
        <strain evidence="2">cv. UVA1</strain>
    </source>
</reference>
<gene>
    <name evidence="1" type="ORF">STAS_13727</name>
</gene>
<name>A0A5A7PX35_STRAF</name>
<dbReference type="Proteomes" id="UP000325081">
    <property type="component" value="Unassembled WGS sequence"/>
</dbReference>
<evidence type="ECO:0000313" key="1">
    <source>
        <dbReference type="EMBL" id="GER37324.1"/>
    </source>
</evidence>